<reference evidence="1" key="1">
    <citation type="submission" date="2021-01" db="EMBL/GenBank/DDBJ databases">
        <authorList>
            <consortium name="Genoscope - CEA"/>
            <person name="William W."/>
        </authorList>
    </citation>
    <scope>NUCLEOTIDE SEQUENCE</scope>
</reference>
<dbReference type="AlphaFoldDB" id="A0A8S1RRX7"/>
<evidence type="ECO:0000313" key="1">
    <source>
        <dbReference type="EMBL" id="CAD8130022.1"/>
    </source>
</evidence>
<sequence>MLNLVMVSVDALREKEILHFKFNYTAQIRDNRLALQYIVLRLLLNKDEGDRLSTVWYEQAATQLITNDLPENSTLLSIILVEQREGV</sequence>
<accession>A0A8S1RRX7</accession>
<gene>
    <name evidence="1" type="ORF">PSON_ATCC_30995.1.T2570009</name>
</gene>
<dbReference type="EMBL" id="CAJJDN010000257">
    <property type="protein sequence ID" value="CAD8130022.1"/>
    <property type="molecule type" value="Genomic_DNA"/>
</dbReference>
<dbReference type="Proteomes" id="UP000692954">
    <property type="component" value="Unassembled WGS sequence"/>
</dbReference>
<name>A0A8S1RRX7_9CILI</name>
<proteinExistence type="predicted"/>
<evidence type="ECO:0000313" key="2">
    <source>
        <dbReference type="Proteomes" id="UP000692954"/>
    </source>
</evidence>
<keyword evidence="2" id="KW-1185">Reference proteome</keyword>
<comment type="caution">
    <text evidence="1">The sequence shown here is derived from an EMBL/GenBank/DDBJ whole genome shotgun (WGS) entry which is preliminary data.</text>
</comment>
<protein>
    <submittedName>
        <fullName evidence="1">Uncharacterized protein</fullName>
    </submittedName>
</protein>
<organism evidence="1 2">
    <name type="scientific">Paramecium sonneborni</name>
    <dbReference type="NCBI Taxonomy" id="65129"/>
    <lineage>
        <taxon>Eukaryota</taxon>
        <taxon>Sar</taxon>
        <taxon>Alveolata</taxon>
        <taxon>Ciliophora</taxon>
        <taxon>Intramacronucleata</taxon>
        <taxon>Oligohymenophorea</taxon>
        <taxon>Peniculida</taxon>
        <taxon>Parameciidae</taxon>
        <taxon>Paramecium</taxon>
    </lineage>
</organism>